<dbReference type="Gene3D" id="3.30.390.10">
    <property type="entry name" value="Enolase-like, N-terminal domain"/>
    <property type="match status" value="1"/>
</dbReference>
<keyword evidence="2" id="KW-0479">Metal-binding</keyword>
<accession>A0A0G4B510</accession>
<dbReference type="Pfam" id="PF02746">
    <property type="entry name" value="MR_MLE_N"/>
    <property type="match status" value="1"/>
</dbReference>
<keyword evidence="3 5" id="KW-0413">Isomerase</keyword>
<dbReference type="SFLD" id="SFLDS00001">
    <property type="entry name" value="Enolase"/>
    <property type="match status" value="1"/>
</dbReference>
<dbReference type="GO" id="GO:0046872">
    <property type="term" value="F:metal ion binding"/>
    <property type="evidence" value="ECO:0007669"/>
    <property type="project" value="UniProtKB-KW"/>
</dbReference>
<reference evidence="5 6" key="1">
    <citation type="journal article" date="2015" name="Nature">
        <title>rRNA introns, odd ribosomes, and small enigmatic genomes across a large radiation of phyla.</title>
        <authorList>
            <person name="Brown C.T."/>
            <person name="Hug L.A."/>
            <person name="Thomas B.C."/>
            <person name="Sharon I."/>
            <person name="Castelle C.J."/>
            <person name="Singh A."/>
            <person name="Wilkins M.J."/>
            <person name="Williams K.H."/>
            <person name="Banfield J.F."/>
        </authorList>
    </citation>
    <scope>NUCLEOTIDE SEQUENCE [LARGE SCALE GENOMIC DNA]</scope>
</reference>
<organism evidence="5 6">
    <name type="scientific">Berkelbacteria bacterium GW2011_GWE1_39_12</name>
    <dbReference type="NCBI Taxonomy" id="1618337"/>
    <lineage>
        <taxon>Bacteria</taxon>
        <taxon>Candidatus Berkelbacteria</taxon>
    </lineage>
</organism>
<dbReference type="EC" id="5.1.1.n1" evidence="5"/>
<dbReference type="InterPro" id="IPR029017">
    <property type="entry name" value="Enolase-like_N"/>
</dbReference>
<dbReference type="AlphaFoldDB" id="A0A0G4B510"/>
<dbReference type="EMBL" id="CP011213">
    <property type="protein sequence ID" value="AKM82082.1"/>
    <property type="molecule type" value="Genomic_DNA"/>
</dbReference>
<evidence type="ECO:0000256" key="2">
    <source>
        <dbReference type="ARBA" id="ARBA00022723"/>
    </source>
</evidence>
<dbReference type="Pfam" id="PF13378">
    <property type="entry name" value="MR_MLE_C"/>
    <property type="match status" value="1"/>
</dbReference>
<dbReference type="Proteomes" id="UP000035648">
    <property type="component" value="Chromosome"/>
</dbReference>
<dbReference type="SFLD" id="SFLDG00180">
    <property type="entry name" value="muconate_cycloisomerase"/>
    <property type="match status" value="1"/>
</dbReference>
<dbReference type="GO" id="GO:0016854">
    <property type="term" value="F:racemase and epimerase activity"/>
    <property type="evidence" value="ECO:0007669"/>
    <property type="project" value="UniProtKB-ARBA"/>
</dbReference>
<proteinExistence type="inferred from homology"/>
<dbReference type="PANTHER" id="PTHR48073:SF2">
    <property type="entry name" value="O-SUCCINYLBENZOATE SYNTHASE"/>
    <property type="match status" value="1"/>
</dbReference>
<sequence length="360" mass="41209">MIIKNISFEKYNLKLAEPFTYFTAKLETLHYALIKIESQSGFVGFGEAGIAWDVTGETQEGALGLLKYIKPILIGKKFTNIQTIEKLMDELNLYIYDNSSLKAGIEMALLDLLGKYKKQPVWKLLGGKPLEFVTAQQVFTYNDLNSQEFNLELEHAFKDEAKIIKLKFGQDINKELAKVEELVRKYPKIKLVFDINQGWKDVKTALPIIKKLEKFHKNIAWIEQPIFHADFEGLSILKKKSKLKIMADESCHDLKDLKNLYFRKSVDLVNIKLAKTGGIFEALRMIEFCEKNKIKYMLGDMIHSQLGTAANLNLATLGNFASFDLTKPETIKNDPFSGLKVEHYRFFVPQQPGMGVKPRN</sequence>
<evidence type="ECO:0000256" key="1">
    <source>
        <dbReference type="ARBA" id="ARBA00008031"/>
    </source>
</evidence>
<dbReference type="PANTHER" id="PTHR48073">
    <property type="entry name" value="O-SUCCINYLBENZOATE SYNTHASE-RELATED"/>
    <property type="match status" value="1"/>
</dbReference>
<comment type="similarity">
    <text evidence="1">Belongs to the mandelate racemase/muconate lactonizing enzyme family.</text>
</comment>
<evidence type="ECO:0000259" key="4">
    <source>
        <dbReference type="SMART" id="SM00922"/>
    </source>
</evidence>
<dbReference type="SUPFAM" id="SSF54826">
    <property type="entry name" value="Enolase N-terminal domain-like"/>
    <property type="match status" value="1"/>
</dbReference>
<dbReference type="InterPro" id="IPR013342">
    <property type="entry name" value="Mandelate_racemase_C"/>
</dbReference>
<protein>
    <submittedName>
        <fullName evidence="5">L-Ala-D/L-Glu epimerase</fullName>
        <ecNumber evidence="5">5.1.1.n1</ecNumber>
    </submittedName>
</protein>
<dbReference type="SMART" id="SM00922">
    <property type="entry name" value="MR_MLE"/>
    <property type="match status" value="1"/>
</dbReference>
<gene>
    <name evidence="5" type="ORF">UT28_C0001G0271</name>
</gene>
<dbReference type="STRING" id="1618337.UT28_C0001G0271"/>
<dbReference type="SUPFAM" id="SSF51604">
    <property type="entry name" value="Enolase C-terminal domain-like"/>
    <property type="match status" value="1"/>
</dbReference>
<evidence type="ECO:0000256" key="3">
    <source>
        <dbReference type="ARBA" id="ARBA00023235"/>
    </source>
</evidence>
<evidence type="ECO:0000313" key="6">
    <source>
        <dbReference type="Proteomes" id="UP000035648"/>
    </source>
</evidence>
<feature type="domain" description="Mandelate racemase/muconate lactonizing enzyme C-terminal" evidence="4">
    <location>
        <begin position="147"/>
        <end position="244"/>
    </location>
</feature>
<dbReference type="Gene3D" id="3.20.20.120">
    <property type="entry name" value="Enolase-like C-terminal domain"/>
    <property type="match status" value="1"/>
</dbReference>
<dbReference type="KEGG" id="bbgw:UT28_C0001G0271"/>
<name>A0A0G4B510_9BACT</name>
<evidence type="ECO:0000313" key="5">
    <source>
        <dbReference type="EMBL" id="AKM82082.1"/>
    </source>
</evidence>
<dbReference type="InterPro" id="IPR029065">
    <property type="entry name" value="Enolase_C-like"/>
</dbReference>
<dbReference type="InterPro" id="IPR013341">
    <property type="entry name" value="Mandelate_racemase_N_dom"/>
</dbReference>
<dbReference type="InterPro" id="IPR036849">
    <property type="entry name" value="Enolase-like_C_sf"/>
</dbReference>